<proteinExistence type="inferred from homology"/>
<protein>
    <submittedName>
        <fullName evidence="5">Baeyer-Villiger monooxygenase</fullName>
    </submittedName>
</protein>
<keyword evidence="2" id="KW-0285">Flavoprotein</keyword>
<keyword evidence="3" id="KW-0274">FAD</keyword>
<dbReference type="RefSeq" id="WP_203793272.1">
    <property type="nucleotide sequence ID" value="NZ_BAAAQE010000097.1"/>
</dbReference>
<accession>A0ABQ3X1X1</accession>
<keyword evidence="5" id="KW-0503">Monooxygenase</keyword>
<evidence type="ECO:0000256" key="1">
    <source>
        <dbReference type="ARBA" id="ARBA00010139"/>
    </source>
</evidence>
<sequence length="500" mass="56088">MSETIRHLRVAIIGTGFSGLGMAIRLKQEGEEDFLVFERAAAIGGTWRDNTYPGCACDVMALLYSYSFAQNPDWKSTFAKQEEVLDYLRDCVDRFELHPHLRFGHALTGARWDRLTRRWHIATSQGDYTARVLVTGTGYLSDPKIPDLPGLDSFTGEVFHSSNWNHDFPLEGKRVAVVGTGASAIQFVPEVQKVAGHVDLYQRTAPWVAPKPDLVITPAQRKRRRNMPTYQNFRRNFNMWGREIVAFLMSDPARADKTIKGMAEKNLQKQVTDPVLRAKLTPDYSVGCKRLLFSNNWYQAIQEPNVEVVTDGIAKIGPDSIVTTDGQERQVDAIIMGTGFRATDRPVAKLIHGRDGVSLSTAWSDGMTGYRGTTVAGFPNLFMLLGPNTTLGHSSQTVMIEAQLAYVIDALAQMKDRDLASVEVRPEAQQEYNTWLDGALDGTVWNSGGCRNWYVDATGRNSSIFPTYTWRFRRNTRRFDLASYQIATSAGTERLLEPTR</sequence>
<name>A0ABQ3X1X1_9ACTN</name>
<dbReference type="InterPro" id="IPR020946">
    <property type="entry name" value="Flavin_mOase-like"/>
</dbReference>
<dbReference type="PANTHER" id="PTHR42877:SF4">
    <property type="entry name" value="FAD_NAD(P)-BINDING DOMAIN-CONTAINING PROTEIN-RELATED"/>
    <property type="match status" value="1"/>
</dbReference>
<comment type="caution">
    <text evidence="5">The sequence shown here is derived from an EMBL/GenBank/DDBJ whole genome shotgun (WGS) entry which is preliminary data.</text>
</comment>
<comment type="similarity">
    <text evidence="1">Belongs to the FAD-binding monooxygenase family.</text>
</comment>
<evidence type="ECO:0000256" key="4">
    <source>
        <dbReference type="ARBA" id="ARBA00023002"/>
    </source>
</evidence>
<dbReference type="Gene3D" id="3.50.50.60">
    <property type="entry name" value="FAD/NAD(P)-binding domain"/>
    <property type="match status" value="2"/>
</dbReference>
<reference evidence="5 6" key="1">
    <citation type="submission" date="2021-01" db="EMBL/GenBank/DDBJ databases">
        <title>Whole genome shotgun sequence of Actinoplanes couchii NBRC 106145.</title>
        <authorList>
            <person name="Komaki H."/>
            <person name="Tamura T."/>
        </authorList>
    </citation>
    <scope>NUCLEOTIDE SEQUENCE [LARGE SCALE GENOMIC DNA]</scope>
    <source>
        <strain evidence="5 6">NBRC 106145</strain>
    </source>
</reference>
<organism evidence="5 6">
    <name type="scientific">Actinoplanes couchii</name>
    <dbReference type="NCBI Taxonomy" id="403638"/>
    <lineage>
        <taxon>Bacteria</taxon>
        <taxon>Bacillati</taxon>
        <taxon>Actinomycetota</taxon>
        <taxon>Actinomycetes</taxon>
        <taxon>Micromonosporales</taxon>
        <taxon>Micromonosporaceae</taxon>
        <taxon>Actinoplanes</taxon>
    </lineage>
</organism>
<dbReference type="SUPFAM" id="SSF51905">
    <property type="entry name" value="FAD/NAD(P)-binding domain"/>
    <property type="match status" value="1"/>
</dbReference>
<evidence type="ECO:0000313" key="6">
    <source>
        <dbReference type="Proteomes" id="UP000612282"/>
    </source>
</evidence>
<dbReference type="GO" id="GO:0004497">
    <property type="term" value="F:monooxygenase activity"/>
    <property type="evidence" value="ECO:0007669"/>
    <property type="project" value="UniProtKB-KW"/>
</dbReference>
<dbReference type="PANTHER" id="PTHR42877">
    <property type="entry name" value="L-ORNITHINE N(5)-MONOOXYGENASE-RELATED"/>
    <property type="match status" value="1"/>
</dbReference>
<evidence type="ECO:0000313" key="5">
    <source>
        <dbReference type="EMBL" id="GID52463.1"/>
    </source>
</evidence>
<keyword evidence="6" id="KW-1185">Reference proteome</keyword>
<keyword evidence="4" id="KW-0560">Oxidoreductase</keyword>
<dbReference type="Pfam" id="PF00743">
    <property type="entry name" value="FMO-like"/>
    <property type="match status" value="1"/>
</dbReference>
<dbReference type="InterPro" id="IPR036188">
    <property type="entry name" value="FAD/NAD-bd_sf"/>
</dbReference>
<evidence type="ECO:0000256" key="2">
    <source>
        <dbReference type="ARBA" id="ARBA00022630"/>
    </source>
</evidence>
<dbReference type="EMBL" id="BOMG01000019">
    <property type="protein sequence ID" value="GID52463.1"/>
    <property type="molecule type" value="Genomic_DNA"/>
</dbReference>
<dbReference type="Proteomes" id="UP000612282">
    <property type="component" value="Unassembled WGS sequence"/>
</dbReference>
<dbReference type="InterPro" id="IPR051209">
    <property type="entry name" value="FAD-bind_Monooxygenase_sf"/>
</dbReference>
<evidence type="ECO:0000256" key="3">
    <source>
        <dbReference type="ARBA" id="ARBA00022827"/>
    </source>
</evidence>
<gene>
    <name evidence="5" type="ORF">Aco03nite_008670</name>
</gene>